<feature type="signal peptide" evidence="1">
    <location>
        <begin position="1"/>
        <end position="21"/>
    </location>
</feature>
<dbReference type="RefSeq" id="WP_125997811.1">
    <property type="nucleotide sequence ID" value="NZ_QRAL01000006.1"/>
</dbReference>
<dbReference type="Pfam" id="PF13180">
    <property type="entry name" value="PDZ_2"/>
    <property type="match status" value="1"/>
</dbReference>
<dbReference type="Gene3D" id="2.30.42.10">
    <property type="match status" value="1"/>
</dbReference>
<accession>A0A430BZ74</accession>
<evidence type="ECO:0000313" key="3">
    <source>
        <dbReference type="EMBL" id="RSU58009.1"/>
    </source>
</evidence>
<dbReference type="Proteomes" id="UP000287401">
    <property type="component" value="Unassembled WGS sequence"/>
</dbReference>
<reference evidence="3 4" key="1">
    <citation type="submission" date="2018-07" db="EMBL/GenBank/DDBJ databases">
        <title>Genomic and Epidemiologic Investigation of an Indolent Hospital Outbreak.</title>
        <authorList>
            <person name="Johnson R.C."/>
            <person name="Deming C."/>
            <person name="Conlan S."/>
            <person name="Zellmer C.J."/>
            <person name="Michelin A.V."/>
            <person name="Lee-Lin S."/>
            <person name="Thomas P.J."/>
            <person name="Park M."/>
            <person name="Weingarten R.A."/>
            <person name="Less J."/>
            <person name="Dekker J.P."/>
            <person name="Frank K.M."/>
            <person name="Musser K.A."/>
            <person name="Mcquiston J.R."/>
            <person name="Henderson D.K."/>
            <person name="Lau A.F."/>
            <person name="Palmore T.N."/>
            <person name="Segre J.A."/>
        </authorList>
    </citation>
    <scope>NUCLEOTIDE SEQUENCE [LARGE SCALE GENOMIC DNA]</scope>
    <source>
        <strain evidence="3 4">SK-NIH.Env6_1116</strain>
    </source>
</reference>
<keyword evidence="1" id="KW-0732">Signal</keyword>
<feature type="domain" description="PDZ" evidence="2">
    <location>
        <begin position="139"/>
        <end position="209"/>
    </location>
</feature>
<dbReference type="AlphaFoldDB" id="A0A430BZ74"/>
<sequence>MNNYQALVICAALAYASPAAAAEYFAVTPSGSAETFFQQEPKAVIGLLSSRCIDAKWSLISSSETELVCEAPLSTGQSILGQMLMGNSYSTPPRRFFRYNVASVNGVSRVQASGWMELQMAFGQTRRTDFDGPEFQNSAISFMMGAGGKLPRGTMFPNHVMMGLQGKNTPMGSHAGLYITSVDAGGPAESAGLVSGDIIIRIGSKRLKSPDDWLDATASVTKNATYPVEVVRDGKPKTVTLARAFRPAISEEVAPIAVAPPAVSPDPAATPPPSLADEMAKLAKLKADGVLSEAEFQAAKAKLLK</sequence>
<name>A0A430BZ74_SPHYA</name>
<evidence type="ECO:0000259" key="2">
    <source>
        <dbReference type="PROSITE" id="PS50106"/>
    </source>
</evidence>
<feature type="chain" id="PRO_5019294291" evidence="1">
    <location>
        <begin position="22"/>
        <end position="305"/>
    </location>
</feature>
<dbReference type="InterPro" id="IPR018649">
    <property type="entry name" value="SHOCT"/>
</dbReference>
<dbReference type="Pfam" id="PF09851">
    <property type="entry name" value="SHOCT"/>
    <property type="match status" value="1"/>
</dbReference>
<proteinExistence type="predicted"/>
<dbReference type="SUPFAM" id="SSF50156">
    <property type="entry name" value="PDZ domain-like"/>
    <property type="match status" value="1"/>
</dbReference>
<dbReference type="InterPro" id="IPR001478">
    <property type="entry name" value="PDZ"/>
</dbReference>
<evidence type="ECO:0000256" key="1">
    <source>
        <dbReference type="SAM" id="SignalP"/>
    </source>
</evidence>
<comment type="caution">
    <text evidence="3">The sequence shown here is derived from an EMBL/GenBank/DDBJ whole genome shotgun (WGS) entry which is preliminary data.</text>
</comment>
<dbReference type="PROSITE" id="PS50106">
    <property type="entry name" value="PDZ"/>
    <property type="match status" value="1"/>
</dbReference>
<gene>
    <name evidence="3" type="ORF">DAH51_07130</name>
</gene>
<evidence type="ECO:0000313" key="4">
    <source>
        <dbReference type="Proteomes" id="UP000287401"/>
    </source>
</evidence>
<dbReference type="SMART" id="SM00228">
    <property type="entry name" value="PDZ"/>
    <property type="match status" value="1"/>
</dbReference>
<dbReference type="EMBL" id="QRAL01000006">
    <property type="protein sequence ID" value="RSU58009.1"/>
    <property type="molecule type" value="Genomic_DNA"/>
</dbReference>
<dbReference type="InterPro" id="IPR036034">
    <property type="entry name" value="PDZ_sf"/>
</dbReference>
<protein>
    <submittedName>
        <fullName evidence="3">PDZ domain-containing protein</fullName>
    </submittedName>
</protein>
<organism evidence="3 4">
    <name type="scientific">Sphingobium yanoikuyae</name>
    <name type="common">Sphingomonas yanoikuyae</name>
    <dbReference type="NCBI Taxonomy" id="13690"/>
    <lineage>
        <taxon>Bacteria</taxon>
        <taxon>Pseudomonadati</taxon>
        <taxon>Pseudomonadota</taxon>
        <taxon>Alphaproteobacteria</taxon>
        <taxon>Sphingomonadales</taxon>
        <taxon>Sphingomonadaceae</taxon>
        <taxon>Sphingobium</taxon>
    </lineage>
</organism>